<dbReference type="GO" id="GO:0016020">
    <property type="term" value="C:membrane"/>
    <property type="evidence" value="ECO:0007669"/>
    <property type="project" value="UniProtKB-SubCell"/>
</dbReference>
<feature type="compositionally biased region" description="Low complexity" evidence="9">
    <location>
        <begin position="207"/>
        <end position="216"/>
    </location>
</feature>
<feature type="transmembrane region" description="Helical" evidence="10">
    <location>
        <begin position="777"/>
        <end position="805"/>
    </location>
</feature>
<feature type="transmembrane region" description="Helical" evidence="10">
    <location>
        <begin position="734"/>
        <end position="757"/>
    </location>
</feature>
<evidence type="ECO:0000256" key="7">
    <source>
        <dbReference type="ARBA" id="ARBA00023136"/>
    </source>
</evidence>
<evidence type="ECO:0000313" key="14">
    <source>
        <dbReference type="Proteomes" id="UP000037460"/>
    </source>
</evidence>
<comment type="caution">
    <text evidence="13">The sequence shown here is derived from an EMBL/GenBank/DDBJ whole genome shotgun (WGS) entry which is preliminary data.</text>
</comment>
<evidence type="ECO:0000256" key="4">
    <source>
        <dbReference type="ARBA" id="ARBA00022737"/>
    </source>
</evidence>
<dbReference type="InterPro" id="IPR018247">
    <property type="entry name" value="EF_Hand_1_Ca_BS"/>
</dbReference>
<dbReference type="PROSITE" id="PS50222">
    <property type="entry name" value="EF_HAND_2"/>
    <property type="match status" value="2"/>
</dbReference>
<feature type="domain" description="EF-hand" evidence="12">
    <location>
        <begin position="945"/>
        <end position="980"/>
    </location>
</feature>
<evidence type="ECO:0000256" key="1">
    <source>
        <dbReference type="ARBA" id="ARBA00004370"/>
    </source>
</evidence>
<dbReference type="Pfam" id="PF13499">
    <property type="entry name" value="EF-hand_7"/>
    <property type="match status" value="2"/>
</dbReference>
<comment type="subcellular location">
    <subcellularLocation>
        <location evidence="1">Membrane</location>
    </subcellularLocation>
</comment>
<sequence>MEVLASLTVGIRGGLPLGGDDISDEAAEDLAAATATAATELAAVLATVQQLDTGAAQAVTSGLSSLFGLMAASDGSASSASAGEQISAAVEQMTRAATAAALATATVPSSGIAEPVVLSSDNLNMTINVRAPSALAAEPISCDSGTGVAAAVAVPANLLGGIPGLDPSVPVAAVLHTSRVNLHGGLGGSSAAERRRRRRHRRLTSKSGSSSDSSAGGDDEGDGGNVTSSAGPTVSFKISQGGAELSVKDAPSLINISLAYRSPAAGAGQAPCVGVPDPFSAAARACGTTVQCKFWNETSRNWSTDGCATIMGADGSVGCSCTHLTEFIAIEFPTSTEELLALLLEAVAFNSLDMGDIECAFYRSWHTVRNVWYLIFLLVGMLIVLVGNGVRNDRRQMRDTLALLSGKKNEEKRKRQAKLNASMEKRTLRKQQTAALGTNVATTMPKATGLKALFRRSMGALSSQMSAPVSASATASPPPSPPEHVAHVAEEVETVSTTTMTTVAIITNITKELRETTTNTSMSGTVHAPQFFTSRMPMPRITELLTTSRAPIKETTTSTTSTTNTLRSGTVHAPQFVTSRVPHTSELLTTSPAPLDDSVENISLSDPVVTPSNESASAMAALAFAPTRAAGSVVVGAGAIGDPSPASSADPAAAPSAATTSALAAFGGGAKPTGLQRWKQAQASKTDATHLLTKRWHKDVDRVWKRLCLACMYNHSLCAGITTRGVPGFTRAQTVMILVNGFAFELVMILLLLPAPAPLPTDNVTGMPIEPEGPAVVINPIAMIFGAGVAASICIPMGLILTWLFDPIIIVNVSKNMAWFYLCWPYWLVWKRLEKCYKWLRVLCKRRSAKVAELDAEHDEDPTLMAAAGAPPPVSAKVKKTFARFDTNDSGYLEIQELRKALEHHGLNLSTAEAGRIMSVSDDKPDGKLDLSEFAQTVRDLSAADEAPKVKQTFARFDTNDSGYLEIQELRKALEHHGLNLSTAEAGRIMNSYDDKPNGKLDLSEFAQVIHDLSAADEAPVAPEPVKKKTKTHMRVGRHGVNVRKAAPKDNADKGEAEKVKGEADKAKGEADKAEAPRLAADSAARSFSYESLNDGLLKASLSYTLKKKDWPGVRHILLGWGLSIGMFGIFLMMTLLFGCSLFEPQDPAKNPYLPPLEKGEVSTHVPGDTVELIRTWLFSSGLRFFLNEPMIILASKGLPMLFASAFCANLCGEVIVESLNLLITIMIEVIKSIKS</sequence>
<dbReference type="SUPFAM" id="SSF47473">
    <property type="entry name" value="EF-hand"/>
    <property type="match status" value="1"/>
</dbReference>
<name>A0A0M0JXJ5_9EUKA</name>
<keyword evidence="8" id="KW-1015">Disulfide bond</keyword>
<dbReference type="PROSITE" id="PS50221">
    <property type="entry name" value="GAIN_B"/>
    <property type="match status" value="1"/>
</dbReference>
<keyword evidence="4" id="KW-0677">Repeat</keyword>
<keyword evidence="7 10" id="KW-0472">Membrane</keyword>
<accession>A0A0M0JXJ5</accession>
<organism evidence="13 14">
    <name type="scientific">Chrysochromulina tobinii</name>
    <dbReference type="NCBI Taxonomy" id="1460289"/>
    <lineage>
        <taxon>Eukaryota</taxon>
        <taxon>Haptista</taxon>
        <taxon>Haptophyta</taxon>
        <taxon>Prymnesiophyceae</taxon>
        <taxon>Prymnesiales</taxon>
        <taxon>Chrysochromulinaceae</taxon>
        <taxon>Chrysochromulina</taxon>
    </lineage>
</organism>
<keyword evidence="5" id="KW-0106">Calcium</keyword>
<feature type="region of interest" description="Disordered" evidence="9">
    <location>
        <begin position="1043"/>
        <end position="1078"/>
    </location>
</feature>
<keyword evidence="6 10" id="KW-1133">Transmembrane helix</keyword>
<dbReference type="InterPro" id="IPR002048">
    <property type="entry name" value="EF_hand_dom"/>
</dbReference>
<dbReference type="SMART" id="SM00054">
    <property type="entry name" value="EFh"/>
    <property type="match status" value="4"/>
</dbReference>
<feature type="domain" description="EF-hand" evidence="12">
    <location>
        <begin position="873"/>
        <end position="908"/>
    </location>
</feature>
<feature type="region of interest" description="Disordered" evidence="9">
    <location>
        <begin position="184"/>
        <end position="233"/>
    </location>
</feature>
<dbReference type="InterPro" id="IPR011992">
    <property type="entry name" value="EF-hand-dom_pair"/>
</dbReference>
<feature type="transmembrane region" description="Helical" evidence="10">
    <location>
        <begin position="1117"/>
        <end position="1138"/>
    </location>
</feature>
<keyword evidence="2 10" id="KW-0812">Transmembrane</keyword>
<gene>
    <name evidence="13" type="ORF">Ctob_016254</name>
</gene>
<dbReference type="InterPro" id="IPR046338">
    <property type="entry name" value="GAIN_dom_sf"/>
</dbReference>
<dbReference type="Gene3D" id="2.60.220.50">
    <property type="match status" value="1"/>
</dbReference>
<evidence type="ECO:0000256" key="2">
    <source>
        <dbReference type="ARBA" id="ARBA00022692"/>
    </source>
</evidence>
<evidence type="ECO:0000313" key="13">
    <source>
        <dbReference type="EMBL" id="KOO30863.1"/>
    </source>
</evidence>
<reference evidence="14" key="1">
    <citation type="journal article" date="2015" name="PLoS Genet.">
        <title>Genome Sequence and Transcriptome Analyses of Chrysochromulina tobin: Metabolic Tools for Enhanced Algal Fitness in the Prominent Order Prymnesiales (Haptophyceae).</title>
        <authorList>
            <person name="Hovde B.T."/>
            <person name="Deodato C.R."/>
            <person name="Hunsperger H.M."/>
            <person name="Ryken S.A."/>
            <person name="Yost W."/>
            <person name="Jha R.K."/>
            <person name="Patterson J."/>
            <person name="Monnat R.J. Jr."/>
            <person name="Barlow S.B."/>
            <person name="Starkenburg S.R."/>
            <person name="Cattolico R.A."/>
        </authorList>
    </citation>
    <scope>NUCLEOTIDE SEQUENCE</scope>
    <source>
        <strain evidence="14">CCMP291</strain>
    </source>
</reference>
<dbReference type="EMBL" id="JWZX01002140">
    <property type="protein sequence ID" value="KOO30863.1"/>
    <property type="molecule type" value="Genomic_DNA"/>
</dbReference>
<evidence type="ECO:0000256" key="3">
    <source>
        <dbReference type="ARBA" id="ARBA00022723"/>
    </source>
</evidence>
<feature type="compositionally biased region" description="Basic and acidic residues" evidence="9">
    <location>
        <begin position="1047"/>
        <end position="1076"/>
    </location>
</feature>
<feature type="compositionally biased region" description="Low complexity" evidence="9">
    <location>
        <begin position="466"/>
        <end position="475"/>
    </location>
</feature>
<feature type="domain" description="GAIN-B" evidence="11">
    <location>
        <begin position="114"/>
        <end position="338"/>
    </location>
</feature>
<feature type="region of interest" description="Disordered" evidence="9">
    <location>
        <begin position="465"/>
        <end position="484"/>
    </location>
</feature>
<dbReference type="GO" id="GO:0005509">
    <property type="term" value="F:calcium ion binding"/>
    <property type="evidence" value="ECO:0007669"/>
    <property type="project" value="InterPro"/>
</dbReference>
<evidence type="ECO:0000256" key="5">
    <source>
        <dbReference type="ARBA" id="ARBA00022837"/>
    </source>
</evidence>
<dbReference type="InterPro" id="IPR039647">
    <property type="entry name" value="EF_hand_pair_protein_CML-like"/>
</dbReference>
<dbReference type="Pfam" id="PF01825">
    <property type="entry name" value="GPS"/>
    <property type="match status" value="1"/>
</dbReference>
<dbReference type="InterPro" id="IPR057244">
    <property type="entry name" value="GAIN_B"/>
</dbReference>
<dbReference type="Gene3D" id="1.10.238.10">
    <property type="entry name" value="EF-hand"/>
    <property type="match status" value="1"/>
</dbReference>
<evidence type="ECO:0000256" key="9">
    <source>
        <dbReference type="SAM" id="MobiDB-lite"/>
    </source>
</evidence>
<keyword evidence="3" id="KW-0479">Metal-binding</keyword>
<protein>
    <submittedName>
        <fullName evidence="13">Calmodulin-like 5</fullName>
    </submittedName>
</protein>
<dbReference type="PANTHER" id="PTHR10891">
    <property type="entry name" value="EF-HAND CALCIUM-BINDING DOMAIN CONTAINING PROTEIN"/>
    <property type="match status" value="1"/>
</dbReference>
<dbReference type="Proteomes" id="UP000037460">
    <property type="component" value="Unassembled WGS sequence"/>
</dbReference>
<evidence type="ECO:0000259" key="12">
    <source>
        <dbReference type="PROSITE" id="PS50222"/>
    </source>
</evidence>
<dbReference type="OrthoDB" id="10248537at2759"/>
<dbReference type="AlphaFoldDB" id="A0A0M0JXJ5"/>
<evidence type="ECO:0000256" key="8">
    <source>
        <dbReference type="ARBA" id="ARBA00023157"/>
    </source>
</evidence>
<evidence type="ECO:0000256" key="10">
    <source>
        <dbReference type="SAM" id="Phobius"/>
    </source>
</evidence>
<keyword evidence="14" id="KW-1185">Reference proteome</keyword>
<feature type="transmembrane region" description="Helical" evidence="10">
    <location>
        <begin position="371"/>
        <end position="390"/>
    </location>
</feature>
<feature type="compositionally biased region" description="Basic residues" evidence="9">
    <location>
        <begin position="194"/>
        <end position="204"/>
    </location>
</feature>
<dbReference type="InterPro" id="IPR000203">
    <property type="entry name" value="GPS"/>
</dbReference>
<dbReference type="PROSITE" id="PS00018">
    <property type="entry name" value="EF_HAND_1"/>
    <property type="match status" value="2"/>
</dbReference>
<dbReference type="SMART" id="SM00303">
    <property type="entry name" value="GPS"/>
    <property type="match status" value="1"/>
</dbReference>
<evidence type="ECO:0000256" key="6">
    <source>
        <dbReference type="ARBA" id="ARBA00022989"/>
    </source>
</evidence>
<evidence type="ECO:0000259" key="11">
    <source>
        <dbReference type="PROSITE" id="PS50221"/>
    </source>
</evidence>
<proteinExistence type="predicted"/>